<evidence type="ECO:0000313" key="2">
    <source>
        <dbReference type="EMBL" id="AZQ53145.1"/>
    </source>
</evidence>
<reference evidence="2 3" key="1">
    <citation type="submission" date="2018-12" db="EMBL/GenBank/DDBJ databases">
        <title>Cadmium resistance mechanism in endophytic bacteria Burkholderia cenocepacia YG-3.</title>
        <authorList>
            <person name="Zhang X."/>
            <person name="Wang X."/>
            <person name="Zhu Y."/>
        </authorList>
    </citation>
    <scope>NUCLEOTIDE SEQUENCE [LARGE SCALE GENOMIC DNA]</scope>
    <source>
        <strain evidence="2 3">YG-3</strain>
    </source>
</reference>
<accession>A0A3Q9F5L5</accession>
<gene>
    <name evidence="2" type="ORF">D5R55_19370</name>
</gene>
<evidence type="ECO:0000313" key="3">
    <source>
        <dbReference type="Proteomes" id="UP000277191"/>
    </source>
</evidence>
<organism evidence="2 3">
    <name type="scientific">Burkholderia cenocepacia</name>
    <dbReference type="NCBI Taxonomy" id="95486"/>
    <lineage>
        <taxon>Bacteria</taxon>
        <taxon>Pseudomonadati</taxon>
        <taxon>Pseudomonadota</taxon>
        <taxon>Betaproteobacteria</taxon>
        <taxon>Burkholderiales</taxon>
        <taxon>Burkholderiaceae</taxon>
        <taxon>Burkholderia</taxon>
        <taxon>Burkholderia cepacia complex</taxon>
    </lineage>
</organism>
<feature type="region of interest" description="Disordered" evidence="1">
    <location>
        <begin position="50"/>
        <end position="69"/>
    </location>
</feature>
<evidence type="ECO:0000256" key="1">
    <source>
        <dbReference type="SAM" id="MobiDB-lite"/>
    </source>
</evidence>
<dbReference type="Proteomes" id="UP000277191">
    <property type="component" value="Chromosome 2"/>
</dbReference>
<dbReference type="EMBL" id="CP034546">
    <property type="protein sequence ID" value="AZQ53145.1"/>
    <property type="molecule type" value="Genomic_DNA"/>
</dbReference>
<protein>
    <submittedName>
        <fullName evidence="2">Uncharacterized protein</fullName>
    </submittedName>
</protein>
<dbReference type="AlphaFoldDB" id="A0A3Q9F5L5"/>
<sequence length="69" mass="8540">MTDAEFAHWLEATRDHSRRREPLSEQGKWYFDSINHPRLIPYWQWTTRSRPIRNPRDPKPFRQWAPHNA</sequence>
<name>A0A3Q9F5L5_9BURK</name>
<proteinExistence type="predicted"/>